<gene>
    <name evidence="1" type="ORF">UFOPK3099_00882</name>
</gene>
<name>A0A6J6YUK3_9ZZZZ</name>
<sequence>MVHPDLGVPALGFYVEVDHHTWHDPTAAADYDKDRDRQVRLAGGVVERVTDTQLRDNLPKVVADLRTLYLGRRSSFGVQAG</sequence>
<organism evidence="1">
    <name type="scientific">freshwater metagenome</name>
    <dbReference type="NCBI Taxonomy" id="449393"/>
    <lineage>
        <taxon>unclassified sequences</taxon>
        <taxon>metagenomes</taxon>
        <taxon>ecological metagenomes</taxon>
    </lineage>
</organism>
<dbReference type="AlphaFoldDB" id="A0A6J6YUK3"/>
<dbReference type="EMBL" id="CAFAAV010000051">
    <property type="protein sequence ID" value="CAB4813111.1"/>
    <property type="molecule type" value="Genomic_DNA"/>
</dbReference>
<protein>
    <submittedName>
        <fullName evidence="1">Unannotated protein</fullName>
    </submittedName>
</protein>
<evidence type="ECO:0000313" key="1">
    <source>
        <dbReference type="EMBL" id="CAB4813111.1"/>
    </source>
</evidence>
<reference evidence="1" key="1">
    <citation type="submission" date="2020-05" db="EMBL/GenBank/DDBJ databases">
        <authorList>
            <person name="Chiriac C."/>
            <person name="Salcher M."/>
            <person name="Ghai R."/>
            <person name="Kavagutti S V."/>
        </authorList>
    </citation>
    <scope>NUCLEOTIDE SEQUENCE</scope>
</reference>
<accession>A0A6J6YUK3</accession>
<proteinExistence type="predicted"/>